<gene>
    <name evidence="1" type="ORF">E2562_027985</name>
</gene>
<comment type="caution">
    <text evidence="1">The sequence shown here is derived from an EMBL/GenBank/DDBJ whole genome shotgun (WGS) entry which is preliminary data.</text>
</comment>
<name>A0A6G1CU08_9ORYZ</name>
<proteinExistence type="predicted"/>
<dbReference type="Proteomes" id="UP000479710">
    <property type="component" value="Unassembled WGS sequence"/>
</dbReference>
<sequence length="177" mass="19636">MGVGEAEAAKLINVLGEVVLHVDAQEMWVGGGDFEGREAEVERKARTALGLERDLSLTLLLPFRNSLIMKDENMDVLEFSTDDVSWLNIKRKHPFPLSVVSAIPLSLTCSFSDAIISDARNLLDHPRCDVTYDIILSQCGRVVEHSSVWSAAQHTSWVRTYGHGPRLCGAMTESNRK</sequence>
<dbReference type="EMBL" id="SPHZ02000008">
    <property type="protein sequence ID" value="KAF0903559.1"/>
    <property type="molecule type" value="Genomic_DNA"/>
</dbReference>
<keyword evidence="2" id="KW-1185">Reference proteome</keyword>
<evidence type="ECO:0000313" key="2">
    <source>
        <dbReference type="Proteomes" id="UP000479710"/>
    </source>
</evidence>
<accession>A0A6G1CU08</accession>
<dbReference type="AlphaFoldDB" id="A0A6G1CU08"/>
<evidence type="ECO:0000313" key="1">
    <source>
        <dbReference type="EMBL" id="KAF0903559.1"/>
    </source>
</evidence>
<organism evidence="1 2">
    <name type="scientific">Oryza meyeriana var. granulata</name>
    <dbReference type="NCBI Taxonomy" id="110450"/>
    <lineage>
        <taxon>Eukaryota</taxon>
        <taxon>Viridiplantae</taxon>
        <taxon>Streptophyta</taxon>
        <taxon>Embryophyta</taxon>
        <taxon>Tracheophyta</taxon>
        <taxon>Spermatophyta</taxon>
        <taxon>Magnoliopsida</taxon>
        <taxon>Liliopsida</taxon>
        <taxon>Poales</taxon>
        <taxon>Poaceae</taxon>
        <taxon>BOP clade</taxon>
        <taxon>Oryzoideae</taxon>
        <taxon>Oryzeae</taxon>
        <taxon>Oryzinae</taxon>
        <taxon>Oryza</taxon>
        <taxon>Oryza meyeriana</taxon>
    </lineage>
</organism>
<reference evidence="1 2" key="1">
    <citation type="submission" date="2019-11" db="EMBL/GenBank/DDBJ databases">
        <title>Whole genome sequence of Oryza granulata.</title>
        <authorList>
            <person name="Li W."/>
        </authorList>
    </citation>
    <scope>NUCLEOTIDE SEQUENCE [LARGE SCALE GENOMIC DNA]</scope>
    <source>
        <strain evidence="2">cv. Menghai</strain>
        <tissue evidence="1">Leaf</tissue>
    </source>
</reference>
<protein>
    <submittedName>
        <fullName evidence="1">Uncharacterized protein</fullName>
    </submittedName>
</protein>